<evidence type="ECO:0000313" key="2">
    <source>
        <dbReference type="EMBL" id="KAF0756552.1"/>
    </source>
</evidence>
<dbReference type="EMBL" id="QUTI01058080">
    <property type="protein sequence ID" value="RLN95186.1"/>
    <property type="molecule type" value="Genomic_DNA"/>
</dbReference>
<gene>
    <name evidence="2" type="ORF">AaE_004589</name>
    <name evidence="7" type="ORF">DYB26_008109</name>
    <name evidence="8" type="ORF">DYB28_003384</name>
    <name evidence="5" type="ORF">DYB30_009952</name>
    <name evidence="6" type="ORF">DYB31_009537</name>
    <name evidence="4" type="ORF">DYB34_008434</name>
    <name evidence="3" type="ORF">DYB36_009823</name>
</gene>
<evidence type="ECO:0000313" key="15">
    <source>
        <dbReference type="Proteomes" id="UP000469452"/>
    </source>
</evidence>
<dbReference type="EMBL" id="QUTB01007705">
    <property type="protein sequence ID" value="RHY44847.1"/>
    <property type="molecule type" value="Genomic_DNA"/>
</dbReference>
<evidence type="ECO:0000313" key="9">
    <source>
        <dbReference type="Proteomes" id="UP000265427"/>
    </source>
</evidence>
<dbReference type="Proteomes" id="UP000266643">
    <property type="component" value="Unassembled WGS sequence"/>
</dbReference>
<evidence type="ECO:0000313" key="11">
    <source>
        <dbReference type="Proteomes" id="UP000266643"/>
    </source>
</evidence>
<dbReference type="Proteomes" id="UP000286510">
    <property type="component" value="Unassembled WGS sequence"/>
</dbReference>
<evidence type="ECO:0000313" key="12">
    <source>
        <dbReference type="Proteomes" id="UP000275652"/>
    </source>
</evidence>
<reference evidence="8 12" key="1">
    <citation type="journal article" date="2018" name="J. Invertebr. Pathol.">
        <title>New genotyping method for the causative agent of crayfish plague (Aphanomyces astaci) based on whole genome data.</title>
        <authorList>
            <person name="Minardi D."/>
            <person name="Studholme D.J."/>
            <person name="van der Giezen M."/>
            <person name="Pretto T."/>
            <person name="Oidtmann B."/>
        </authorList>
    </citation>
    <scope>NUCLEOTIDE SEQUENCE [LARGE SCALE GENOMIC DNA]</scope>
    <source>
        <strain evidence="8 12">KB13</strain>
    </source>
</reference>
<dbReference type="AlphaFoldDB" id="A0A397DKB4"/>
<dbReference type="EMBL" id="QUTE01021996">
    <property type="protein sequence ID" value="RHY82919.1"/>
    <property type="molecule type" value="Genomic_DNA"/>
</dbReference>
<dbReference type="Proteomes" id="UP000469452">
    <property type="component" value="Unassembled WGS sequence"/>
</dbReference>
<evidence type="ECO:0000313" key="6">
    <source>
        <dbReference type="EMBL" id="RHY82919.1"/>
    </source>
</evidence>
<dbReference type="Proteomes" id="UP000283543">
    <property type="component" value="Unassembled WGS sequence"/>
</dbReference>
<organism evidence="5 11">
    <name type="scientific">Aphanomyces astaci</name>
    <name type="common">Crayfish plague agent</name>
    <dbReference type="NCBI Taxonomy" id="112090"/>
    <lineage>
        <taxon>Eukaryota</taxon>
        <taxon>Sar</taxon>
        <taxon>Stramenopiles</taxon>
        <taxon>Oomycota</taxon>
        <taxon>Saprolegniomycetes</taxon>
        <taxon>Saprolegniales</taxon>
        <taxon>Verrucalvaceae</taxon>
        <taxon>Aphanomyces</taxon>
    </lineage>
</organism>
<evidence type="ECO:0000256" key="1">
    <source>
        <dbReference type="SAM" id="MobiDB-lite"/>
    </source>
</evidence>
<evidence type="ECO:0000313" key="8">
    <source>
        <dbReference type="EMBL" id="RLN95186.1"/>
    </source>
</evidence>
<dbReference type="EMBL" id="VJMI01010216">
    <property type="protein sequence ID" value="KAF0756552.1"/>
    <property type="molecule type" value="Genomic_DNA"/>
</dbReference>
<dbReference type="EMBL" id="QUTF01002632">
    <property type="protein sequence ID" value="RHZ42139.1"/>
    <property type="molecule type" value="Genomic_DNA"/>
</dbReference>
<dbReference type="Proteomes" id="UP000275652">
    <property type="component" value="Unassembled WGS sequence"/>
</dbReference>
<dbReference type="Proteomes" id="UP000265427">
    <property type="component" value="Unassembled WGS sequence"/>
</dbReference>
<reference evidence="2 15" key="3">
    <citation type="submission" date="2019-06" db="EMBL/GenBank/DDBJ databases">
        <title>Genomics analysis of Aphanomyces spp. identifies a new class of oomycete effector associated with host adaptation.</title>
        <authorList>
            <person name="Gaulin E."/>
        </authorList>
    </citation>
    <scope>NUCLEOTIDE SEQUENCE [LARGE SCALE GENOMIC DNA]</scope>
    <source>
        <strain evidence="2 15">E</strain>
    </source>
</reference>
<comment type="caution">
    <text evidence="5">The sequence shown here is derived from an EMBL/GenBank/DDBJ whole genome shotgun (WGS) entry which is preliminary data.</text>
</comment>
<evidence type="ECO:0000313" key="7">
    <source>
        <dbReference type="EMBL" id="RHZ42139.1"/>
    </source>
</evidence>
<dbReference type="EMBL" id="QUSZ01007018">
    <property type="protein sequence ID" value="RHY03828.1"/>
    <property type="molecule type" value="Genomic_DNA"/>
</dbReference>
<dbReference type="EMBL" id="QUTD01005258">
    <property type="protein sequence ID" value="RHY63085.1"/>
    <property type="molecule type" value="Genomic_DNA"/>
</dbReference>
<evidence type="ECO:0000313" key="5">
    <source>
        <dbReference type="EMBL" id="RHY63085.1"/>
    </source>
</evidence>
<evidence type="ECO:0000313" key="13">
    <source>
        <dbReference type="Proteomes" id="UP000283543"/>
    </source>
</evidence>
<evidence type="ECO:0000313" key="3">
    <source>
        <dbReference type="EMBL" id="RHY03828.1"/>
    </source>
</evidence>
<evidence type="ECO:0000313" key="4">
    <source>
        <dbReference type="EMBL" id="RHY44847.1"/>
    </source>
</evidence>
<dbReference type="Proteomes" id="UP000266196">
    <property type="component" value="Unassembled WGS sequence"/>
</dbReference>
<protein>
    <submittedName>
        <fullName evidence="5">Uncharacterized protein</fullName>
    </submittedName>
</protein>
<evidence type="ECO:0000313" key="14">
    <source>
        <dbReference type="Proteomes" id="UP000286510"/>
    </source>
</evidence>
<proteinExistence type="predicted"/>
<name>A0A397DKB4_APHAT</name>
<reference evidence="9 10" key="2">
    <citation type="submission" date="2018-08" db="EMBL/GenBank/DDBJ databases">
        <title>Aphanomyces genome sequencing and annotation.</title>
        <authorList>
            <person name="Minardi D."/>
            <person name="Oidtmann B."/>
            <person name="Van Der Giezen M."/>
            <person name="Studholme D.J."/>
        </authorList>
    </citation>
    <scope>NUCLEOTIDE SEQUENCE [LARGE SCALE GENOMIC DNA]</scope>
    <source>
        <strain evidence="6 10">197901</strain>
        <strain evidence="5 11">D2</strain>
        <strain evidence="7 14">FDL457</strain>
        <strain evidence="3 9">Kv</strain>
        <strain evidence="4 13">Si</strain>
    </source>
</reference>
<accession>A0A397DKB4</accession>
<sequence length="121" mass="13186">MATITADSYRRIGETINKYACRISDNIRNANFPPETAMFILLNECEDPIVASCLHGAPTLLEASLKYLKEKDINLLKPFEGNPKTATVSPGTPGRVPRGLAKSPAIPTNEVQELQATVSKM</sequence>
<evidence type="ECO:0000313" key="10">
    <source>
        <dbReference type="Proteomes" id="UP000266196"/>
    </source>
</evidence>
<feature type="region of interest" description="Disordered" evidence="1">
    <location>
        <begin position="84"/>
        <end position="103"/>
    </location>
</feature>